<evidence type="ECO:0000256" key="1">
    <source>
        <dbReference type="SAM" id="MobiDB-lite"/>
    </source>
</evidence>
<accession>H6QQC9</accession>
<dbReference type="KEGG" id="pgr:PGTG_21090"/>
<dbReference type="EMBL" id="DS178271">
    <property type="protein sequence ID" value="EHS62541.1"/>
    <property type="molecule type" value="Genomic_DNA"/>
</dbReference>
<evidence type="ECO:0000313" key="3">
    <source>
        <dbReference type="Proteomes" id="UP000008783"/>
    </source>
</evidence>
<feature type="compositionally biased region" description="Polar residues" evidence="1">
    <location>
        <begin position="367"/>
        <end position="376"/>
    </location>
</feature>
<dbReference type="OrthoDB" id="2511293at2759"/>
<feature type="region of interest" description="Disordered" evidence="1">
    <location>
        <begin position="367"/>
        <end position="409"/>
    </location>
</feature>
<dbReference type="Proteomes" id="UP000008783">
    <property type="component" value="Unassembled WGS sequence"/>
</dbReference>
<dbReference type="VEuPathDB" id="FungiDB:PGTG_21090"/>
<feature type="compositionally biased region" description="Low complexity" evidence="1">
    <location>
        <begin position="438"/>
        <end position="456"/>
    </location>
</feature>
<sequence length="500" mass="55877">MDTVKATRSKTNARKEPESLPGNISNPAHPPKSQEVTGMNPAIDPHDSDEEGSVDLISKIPVLSTETIKDVIVNTSVPPEEDLPAERAAERSHVWAKMKEAQTARDNLLTKILLKAYNDLEATAVDSLPKMTRSLSALPVMTCTSEDLMPKKTRAIETETELEDNLVYAVGAVTSHQDIGFTPYFDENIKKLKAPLPLTIFDREWQKKALTAHLMMKPSKNSDDKAYRGLAYHDEWTQSHSSWTNNHRSFYITLRDVYNKGKFAEKLRIHKENCDAISDVYGFMTAFRYDMQIRMNAFAHRLPSKDGAAIPDISVKQSVVVEQCYSIVRSYGEASWKDNLYAPGASHASYDPDTGTKRPELTKSVSYPLNHQQQGAIASGRGNHQERRKEKRWNNQNQGWGPSYNHYQNPMYNQFQQPFINGYTNSFQDSPNQRQYANQSNYSYNNQGQSSSSGYGWANQNNSSGSGENRKRFRSNASGPGDGGGRGTAGKDGDSGGGKQ</sequence>
<feature type="region of interest" description="Disordered" evidence="1">
    <location>
        <begin position="422"/>
        <end position="500"/>
    </location>
</feature>
<dbReference type="AlphaFoldDB" id="H6QQC9"/>
<keyword evidence="3" id="KW-1185">Reference proteome</keyword>
<feature type="compositionally biased region" description="Polar residues" evidence="1">
    <location>
        <begin position="458"/>
        <end position="467"/>
    </location>
</feature>
<name>H6QQC9_PUCGT</name>
<reference evidence="3" key="1">
    <citation type="journal article" date="2011" name="Proc. Natl. Acad. Sci. U.S.A.">
        <title>Obligate biotrophy features unraveled by the genomic analysis of rust fungi.</title>
        <authorList>
            <person name="Duplessis S."/>
            <person name="Cuomo C.A."/>
            <person name="Lin Y.-C."/>
            <person name="Aerts A."/>
            <person name="Tisserant E."/>
            <person name="Veneault-Fourrey C."/>
            <person name="Joly D.L."/>
            <person name="Hacquard S."/>
            <person name="Amselem J."/>
            <person name="Cantarel B.L."/>
            <person name="Chiu R."/>
            <person name="Coutinho P.M."/>
            <person name="Feau N."/>
            <person name="Field M."/>
            <person name="Frey P."/>
            <person name="Gelhaye E."/>
            <person name="Goldberg J."/>
            <person name="Grabherr M.G."/>
            <person name="Kodira C.D."/>
            <person name="Kohler A."/>
            <person name="Kuees U."/>
            <person name="Lindquist E.A."/>
            <person name="Lucas S.M."/>
            <person name="Mago R."/>
            <person name="Mauceli E."/>
            <person name="Morin E."/>
            <person name="Murat C."/>
            <person name="Pangilinan J.L."/>
            <person name="Park R."/>
            <person name="Pearson M."/>
            <person name="Quesneville H."/>
            <person name="Rouhier N."/>
            <person name="Sakthikumar S."/>
            <person name="Salamov A.A."/>
            <person name="Schmutz J."/>
            <person name="Selles B."/>
            <person name="Shapiro H."/>
            <person name="Tanguay P."/>
            <person name="Tuskan G.A."/>
            <person name="Henrissat B."/>
            <person name="Van de Peer Y."/>
            <person name="Rouze P."/>
            <person name="Ellis J.G."/>
            <person name="Dodds P.N."/>
            <person name="Schein J.E."/>
            <person name="Zhong S."/>
            <person name="Hamelin R.C."/>
            <person name="Grigoriev I.V."/>
            <person name="Szabo L.J."/>
            <person name="Martin F."/>
        </authorList>
    </citation>
    <scope>NUCLEOTIDE SEQUENCE [LARGE SCALE GENOMIC DNA]</scope>
    <source>
        <strain evidence="3">CRL 75-36-700-3 / race SCCL</strain>
    </source>
</reference>
<dbReference type="HOGENOM" id="CLU_003292_6_3_1"/>
<organism evidence="2 3">
    <name type="scientific">Puccinia graminis f. sp. tritici (strain CRL 75-36-700-3 / race SCCL)</name>
    <name type="common">Black stem rust fungus</name>
    <dbReference type="NCBI Taxonomy" id="418459"/>
    <lineage>
        <taxon>Eukaryota</taxon>
        <taxon>Fungi</taxon>
        <taxon>Dikarya</taxon>
        <taxon>Basidiomycota</taxon>
        <taxon>Pucciniomycotina</taxon>
        <taxon>Pucciniomycetes</taxon>
        <taxon>Pucciniales</taxon>
        <taxon>Pucciniaceae</taxon>
        <taxon>Puccinia</taxon>
    </lineage>
</organism>
<dbReference type="GeneID" id="13542231"/>
<evidence type="ECO:0000313" key="2">
    <source>
        <dbReference type="EMBL" id="EHS62541.1"/>
    </source>
</evidence>
<gene>
    <name evidence="2" type="ORF">PGTG_21090</name>
</gene>
<proteinExistence type="predicted"/>
<protein>
    <submittedName>
        <fullName evidence="2">Uncharacterized protein</fullName>
    </submittedName>
</protein>
<dbReference type="RefSeq" id="XP_003890254.1">
    <property type="nucleotide sequence ID" value="XM_003890205.1"/>
</dbReference>
<dbReference type="InParanoid" id="H6QQC9"/>
<feature type="compositionally biased region" description="Polar residues" evidence="1">
    <location>
        <begin position="394"/>
        <end position="409"/>
    </location>
</feature>
<feature type="compositionally biased region" description="Polar residues" evidence="1">
    <location>
        <begin position="422"/>
        <end position="437"/>
    </location>
</feature>
<feature type="region of interest" description="Disordered" evidence="1">
    <location>
        <begin position="1"/>
        <end position="52"/>
    </location>
</feature>